<organism evidence="3 4">
    <name type="scientific">Natronorubrum tibetense GA33</name>
    <dbReference type="NCBI Taxonomy" id="1114856"/>
    <lineage>
        <taxon>Archaea</taxon>
        <taxon>Methanobacteriati</taxon>
        <taxon>Methanobacteriota</taxon>
        <taxon>Stenosarchaea group</taxon>
        <taxon>Halobacteria</taxon>
        <taxon>Halobacteriales</taxon>
        <taxon>Natrialbaceae</taxon>
        <taxon>Natronorubrum</taxon>
    </lineage>
</organism>
<feature type="region of interest" description="Disordered" evidence="1">
    <location>
        <begin position="568"/>
        <end position="589"/>
    </location>
</feature>
<dbReference type="Proteomes" id="UP000011599">
    <property type="component" value="Unassembled WGS sequence"/>
</dbReference>
<proteinExistence type="predicted"/>
<gene>
    <name evidence="3" type="ORF">C496_11762</name>
</gene>
<evidence type="ECO:0000313" key="4">
    <source>
        <dbReference type="Proteomes" id="UP000011599"/>
    </source>
</evidence>
<feature type="transmembrane region" description="Helical" evidence="2">
    <location>
        <begin position="20"/>
        <end position="40"/>
    </location>
</feature>
<feature type="region of interest" description="Disordered" evidence="1">
    <location>
        <begin position="1142"/>
        <end position="1162"/>
    </location>
</feature>
<feature type="compositionally biased region" description="Acidic residues" evidence="1">
    <location>
        <begin position="1152"/>
        <end position="1162"/>
    </location>
</feature>
<evidence type="ECO:0000256" key="1">
    <source>
        <dbReference type="SAM" id="MobiDB-lite"/>
    </source>
</evidence>
<evidence type="ECO:0000256" key="2">
    <source>
        <dbReference type="SAM" id="Phobius"/>
    </source>
</evidence>
<keyword evidence="2" id="KW-1133">Transmembrane helix</keyword>
<accession>L9VSV3</accession>
<dbReference type="AlphaFoldDB" id="L9VSV3"/>
<protein>
    <submittedName>
        <fullName evidence="3">Uncharacterized protein</fullName>
    </submittedName>
</protein>
<feature type="region of interest" description="Disordered" evidence="1">
    <location>
        <begin position="680"/>
        <end position="699"/>
    </location>
</feature>
<reference evidence="3 4" key="1">
    <citation type="journal article" date="2014" name="PLoS Genet.">
        <title>Phylogenetically driven sequencing of extremely halophilic archaea reveals strategies for static and dynamic osmo-response.</title>
        <authorList>
            <person name="Becker E.A."/>
            <person name="Seitzer P.M."/>
            <person name="Tritt A."/>
            <person name="Larsen D."/>
            <person name="Krusor M."/>
            <person name="Yao A.I."/>
            <person name="Wu D."/>
            <person name="Madern D."/>
            <person name="Eisen J.A."/>
            <person name="Darling A.E."/>
            <person name="Facciotti M.T."/>
        </authorList>
    </citation>
    <scope>NUCLEOTIDE SEQUENCE [LARGE SCALE GENOMIC DNA]</scope>
    <source>
        <strain evidence="3 4">GA33</strain>
    </source>
</reference>
<feature type="region of interest" description="Disordered" evidence="1">
    <location>
        <begin position="778"/>
        <end position="815"/>
    </location>
</feature>
<dbReference type="InterPro" id="IPR055710">
    <property type="entry name" value="DUF7286"/>
</dbReference>
<dbReference type="STRING" id="1114856.GCA_000383975_02777"/>
<keyword evidence="4" id="KW-1185">Reference proteome</keyword>
<comment type="caution">
    <text evidence="3">The sequence shown here is derived from an EMBL/GenBank/DDBJ whole genome shotgun (WGS) entry which is preliminary data.</text>
</comment>
<dbReference type="Pfam" id="PF23957">
    <property type="entry name" value="DUF7286"/>
    <property type="match status" value="3"/>
</dbReference>
<feature type="compositionally biased region" description="Polar residues" evidence="1">
    <location>
        <begin position="804"/>
        <end position="813"/>
    </location>
</feature>
<dbReference type="Gene3D" id="2.60.40.1120">
    <property type="entry name" value="Carboxypeptidase-like, regulatory domain"/>
    <property type="match status" value="1"/>
</dbReference>
<dbReference type="EMBL" id="AOHW01000033">
    <property type="protein sequence ID" value="ELY40249.1"/>
    <property type="molecule type" value="Genomic_DNA"/>
</dbReference>
<keyword evidence="2" id="KW-0472">Membrane</keyword>
<dbReference type="PATRIC" id="fig|1114856.3.peg.2450"/>
<feature type="compositionally biased region" description="Acidic residues" evidence="1">
    <location>
        <begin position="788"/>
        <end position="798"/>
    </location>
</feature>
<sequence length="1162" mass="127653">MGSMTRHRPHTISIDDRARVPFAIIGVLMLVSSIMIVGVLESRDTPETNVDQTLAMEQTESAAQNELRGAVVDATHQAAAQPVTTSELDALDGDPDDVFETYLKLLIHLRAEQALPNAGQTIGDAETTVSIDGLSATPNTAVGDADERVDIAHPDTGTIEVTLEEVTITLEDGDRVISERTLEELTVTVGTPIFELQEKTQEFNESLNEGFFEGSPSDLDNFAHKTAVRLYPMAYFKSVINRLDSGTGDDRDPWTFDEILKHDHTEVMANDAIFGVQKEVFGDDAVDPYADRVMRPAWACFAADMMDEMVGDDDDEDESFGSSVSVLEGSGATVSVDGENRGTTDASGDVSFELDEPGSYDVVVVKDDHERLERSVEFDETDNRTTVSLSWSTDRSIDIYSPTGEPIEDADVHLWTDDGLVYEEGVDGSFALDDGQTEFTLEIFAEGYEDYSEMVEVDQSRAVILTPEDDAALDELESDAGIFDHLEDPDIQESICDEYRDYIFGDKDGDLPDAPSLAEIIDSLFGDMDPLTAEEEITPNDMADIAYYELIGVDLLTDELGELPGAMNPGEIDGSESPIGYDESFPGSSMEDEYIDRIYDVDVERTTSTSPWSLPTNRSGSPENYSYEYSEYSSEGIEDVDVSLSQDWQTTQGEYSDRDIHSLDINVEFEYQERSVFENSTENGSDTITELRSPETQTVSVSVDIDADPVDDLEVPESRIHDDFEAGEGYDDRGAIAGLSDPDNFEPVVVDSLETLLNVGSLDSGDDLEDQIEAEINDSISIRHIPDSDDSPEEEVESTIESSINGASSTSYDFSDLERGSDLDMDELETWLKDDLYEINALVKKDVEPVTEERVEFLSGDSPFRELEKNVLAFEDEIMATGSYDNVPDLIRMAVRQAYFDSLTDRIEEMAEFHEETVEDVDDAMSTGDGALDDSLGFIQDIFAGDVEERNGHLEGSALMEEMEFEVSGSPTYMDLETVDNSEVPSVRPPGSTVMDNDIAGEHAALGAEYNQRLPTPGLPLIPWPPALYVLQLNSYNLDLEGEYSRFEISATAGGPANGESTTYVRDRMDVDIDLGNGNERKIGEVEPIEFDTSLEIVIIMPGLMPMQTGAPPNTGDPSFADPDEIGFSELLGAIEDALDEDEAAALGPSEDSTEYDDIGPQ</sequence>
<evidence type="ECO:0000313" key="3">
    <source>
        <dbReference type="EMBL" id="ELY40249.1"/>
    </source>
</evidence>
<keyword evidence="2" id="KW-0812">Transmembrane</keyword>
<name>L9VSV3_9EURY</name>
<dbReference type="eggNOG" id="arCOG02945">
    <property type="taxonomic scope" value="Archaea"/>
</dbReference>